<gene>
    <name evidence="15" type="primary">pheT</name>
    <name evidence="20" type="ORF">FJQ98_21355</name>
</gene>
<dbReference type="InterPro" id="IPR045864">
    <property type="entry name" value="aa-tRNA-synth_II/BPL/LPL"/>
</dbReference>
<dbReference type="InterPro" id="IPR002547">
    <property type="entry name" value="tRNA-bd_dom"/>
</dbReference>
<keyword evidence="5 16" id="KW-0820">tRNA-binding</keyword>
<evidence type="ECO:0000256" key="6">
    <source>
        <dbReference type="ARBA" id="ARBA00022598"/>
    </source>
</evidence>
<name>A0ABX7AU16_9BACI</name>
<dbReference type="InterPro" id="IPR041616">
    <property type="entry name" value="PheRS_beta_core"/>
</dbReference>
<evidence type="ECO:0000313" key="20">
    <source>
        <dbReference type="EMBL" id="QQP11704.1"/>
    </source>
</evidence>
<evidence type="ECO:0000256" key="1">
    <source>
        <dbReference type="ARBA" id="ARBA00004496"/>
    </source>
</evidence>
<dbReference type="SMART" id="SM00896">
    <property type="entry name" value="FDX-ACB"/>
    <property type="match status" value="1"/>
</dbReference>
<evidence type="ECO:0000256" key="5">
    <source>
        <dbReference type="ARBA" id="ARBA00022555"/>
    </source>
</evidence>
<keyword evidence="9 15" id="KW-0067">ATP-binding</keyword>
<dbReference type="RefSeq" id="WP_053592438.1">
    <property type="nucleotide sequence ID" value="NZ_CP067341.1"/>
</dbReference>
<dbReference type="EMBL" id="CP067341">
    <property type="protein sequence ID" value="QQP11704.1"/>
    <property type="molecule type" value="Genomic_DNA"/>
</dbReference>
<keyword evidence="12 15" id="KW-0648">Protein biosynthesis</keyword>
<evidence type="ECO:0000256" key="12">
    <source>
        <dbReference type="ARBA" id="ARBA00022917"/>
    </source>
</evidence>
<dbReference type="Pfam" id="PF03484">
    <property type="entry name" value="B5"/>
    <property type="match status" value="1"/>
</dbReference>
<comment type="subunit">
    <text evidence="3 15">Tetramer of two alpha and two beta subunits.</text>
</comment>
<feature type="binding site" evidence="15">
    <location>
        <position position="468"/>
    </location>
    <ligand>
        <name>Mg(2+)</name>
        <dbReference type="ChEBI" id="CHEBI:18420"/>
        <note>shared with alpha subunit</note>
    </ligand>
</feature>
<evidence type="ECO:0000256" key="11">
    <source>
        <dbReference type="ARBA" id="ARBA00022884"/>
    </source>
</evidence>
<dbReference type="CDD" id="cd00769">
    <property type="entry name" value="PheRS_beta_core"/>
    <property type="match status" value="1"/>
</dbReference>
<dbReference type="SMART" id="SM00874">
    <property type="entry name" value="B5"/>
    <property type="match status" value="1"/>
</dbReference>
<feature type="binding site" evidence="15">
    <location>
        <position position="471"/>
    </location>
    <ligand>
        <name>Mg(2+)</name>
        <dbReference type="ChEBI" id="CHEBI:18420"/>
        <note>shared with alpha subunit</note>
    </ligand>
</feature>
<evidence type="ECO:0000259" key="19">
    <source>
        <dbReference type="PROSITE" id="PS51483"/>
    </source>
</evidence>
<dbReference type="InterPro" id="IPR005121">
    <property type="entry name" value="Fdx_antiC-bd"/>
</dbReference>
<evidence type="ECO:0000256" key="10">
    <source>
        <dbReference type="ARBA" id="ARBA00022842"/>
    </source>
</evidence>
<dbReference type="SUPFAM" id="SSF54991">
    <property type="entry name" value="Anticodon-binding domain of PheRS"/>
    <property type="match status" value="1"/>
</dbReference>
<evidence type="ECO:0000256" key="13">
    <source>
        <dbReference type="ARBA" id="ARBA00023146"/>
    </source>
</evidence>
<dbReference type="InterPro" id="IPR009061">
    <property type="entry name" value="DNA-bd_dom_put_sf"/>
</dbReference>
<evidence type="ECO:0000259" key="18">
    <source>
        <dbReference type="PROSITE" id="PS51447"/>
    </source>
</evidence>
<evidence type="ECO:0000256" key="14">
    <source>
        <dbReference type="ARBA" id="ARBA00049255"/>
    </source>
</evidence>
<dbReference type="Gene3D" id="3.30.930.10">
    <property type="entry name" value="Bira Bifunctional Protein, Domain 2"/>
    <property type="match status" value="1"/>
</dbReference>
<dbReference type="Pfam" id="PF03147">
    <property type="entry name" value="FDX-ACB"/>
    <property type="match status" value="1"/>
</dbReference>
<dbReference type="PANTHER" id="PTHR10947">
    <property type="entry name" value="PHENYLALANYL-TRNA SYNTHETASE BETA CHAIN AND LEUCINE-RICH REPEAT-CONTAINING PROTEIN 47"/>
    <property type="match status" value="1"/>
</dbReference>
<evidence type="ECO:0000256" key="2">
    <source>
        <dbReference type="ARBA" id="ARBA00008653"/>
    </source>
</evidence>
<dbReference type="Pfam" id="PF03483">
    <property type="entry name" value="B3_4"/>
    <property type="match status" value="1"/>
</dbReference>
<comment type="similarity">
    <text evidence="2 15">Belongs to the phenylalanyl-tRNA synthetase beta subunit family. Type 1 subfamily.</text>
</comment>
<evidence type="ECO:0000256" key="8">
    <source>
        <dbReference type="ARBA" id="ARBA00022741"/>
    </source>
</evidence>
<dbReference type="CDD" id="cd02796">
    <property type="entry name" value="tRNA_bind_bactPheRS"/>
    <property type="match status" value="1"/>
</dbReference>
<dbReference type="Pfam" id="PF01588">
    <property type="entry name" value="tRNA_bind"/>
    <property type="match status" value="1"/>
</dbReference>
<comment type="cofactor">
    <cofactor evidence="15">
        <name>Mg(2+)</name>
        <dbReference type="ChEBI" id="CHEBI:18420"/>
    </cofactor>
    <text evidence="15">Binds 2 magnesium ions per tetramer.</text>
</comment>
<evidence type="ECO:0000256" key="7">
    <source>
        <dbReference type="ARBA" id="ARBA00022723"/>
    </source>
</evidence>
<keyword evidence="11 16" id="KW-0694">RNA-binding</keyword>
<evidence type="ECO:0000256" key="16">
    <source>
        <dbReference type="PROSITE-ProRule" id="PRU00209"/>
    </source>
</evidence>
<dbReference type="SUPFAM" id="SSF46955">
    <property type="entry name" value="Putative DNA-binding domain"/>
    <property type="match status" value="1"/>
</dbReference>
<dbReference type="PROSITE" id="PS51483">
    <property type="entry name" value="B5"/>
    <property type="match status" value="1"/>
</dbReference>
<feature type="domain" description="TRNA-binding" evidence="17">
    <location>
        <begin position="40"/>
        <end position="155"/>
    </location>
</feature>
<dbReference type="InterPro" id="IPR005146">
    <property type="entry name" value="B3/B4_tRNA-bd"/>
</dbReference>
<dbReference type="PROSITE" id="PS51447">
    <property type="entry name" value="FDX_ACB"/>
    <property type="match status" value="1"/>
</dbReference>
<feature type="binding site" evidence="15">
    <location>
        <position position="472"/>
    </location>
    <ligand>
        <name>Mg(2+)</name>
        <dbReference type="ChEBI" id="CHEBI:18420"/>
        <note>shared with alpha subunit</note>
    </ligand>
</feature>
<dbReference type="InterPro" id="IPR005147">
    <property type="entry name" value="tRNA_synthase_B5-dom"/>
</dbReference>
<dbReference type="InterPro" id="IPR045060">
    <property type="entry name" value="Phe-tRNA-ligase_IIc_bsu"/>
</dbReference>
<dbReference type="PANTHER" id="PTHR10947:SF0">
    <property type="entry name" value="PHENYLALANINE--TRNA LIGASE BETA SUBUNIT"/>
    <property type="match status" value="1"/>
</dbReference>
<dbReference type="HAMAP" id="MF_00283">
    <property type="entry name" value="Phe_tRNA_synth_beta1"/>
    <property type="match status" value="1"/>
</dbReference>
<dbReference type="PROSITE" id="PS50886">
    <property type="entry name" value="TRBD"/>
    <property type="match status" value="1"/>
</dbReference>
<dbReference type="EC" id="6.1.1.20" evidence="15"/>
<feature type="binding site" evidence="15">
    <location>
        <position position="462"/>
    </location>
    <ligand>
        <name>Mg(2+)</name>
        <dbReference type="ChEBI" id="CHEBI:18420"/>
        <note>shared with alpha subunit</note>
    </ligand>
</feature>
<dbReference type="SMART" id="SM00873">
    <property type="entry name" value="B3_4"/>
    <property type="match status" value="1"/>
</dbReference>
<dbReference type="SUPFAM" id="SSF50249">
    <property type="entry name" value="Nucleic acid-binding proteins"/>
    <property type="match status" value="1"/>
</dbReference>
<dbReference type="Gene3D" id="2.40.50.140">
    <property type="entry name" value="Nucleic acid-binding proteins"/>
    <property type="match status" value="1"/>
</dbReference>
<dbReference type="NCBIfam" id="NF045760">
    <property type="entry name" value="YtpR"/>
    <property type="match status" value="1"/>
</dbReference>
<evidence type="ECO:0000259" key="17">
    <source>
        <dbReference type="PROSITE" id="PS50886"/>
    </source>
</evidence>
<dbReference type="Proteomes" id="UP000596049">
    <property type="component" value="Chromosome"/>
</dbReference>
<feature type="domain" description="FDX-ACB" evidence="18">
    <location>
        <begin position="712"/>
        <end position="805"/>
    </location>
</feature>
<evidence type="ECO:0000256" key="3">
    <source>
        <dbReference type="ARBA" id="ARBA00011209"/>
    </source>
</evidence>
<dbReference type="Pfam" id="PF17759">
    <property type="entry name" value="tRNA_synthFbeta"/>
    <property type="match status" value="1"/>
</dbReference>
<evidence type="ECO:0000256" key="9">
    <source>
        <dbReference type="ARBA" id="ARBA00022840"/>
    </source>
</evidence>
<dbReference type="Gene3D" id="3.50.40.10">
    <property type="entry name" value="Phenylalanyl-trna Synthetase, Chain B, domain 3"/>
    <property type="match status" value="1"/>
</dbReference>
<comment type="catalytic activity">
    <reaction evidence="14 15">
        <text>tRNA(Phe) + L-phenylalanine + ATP = L-phenylalanyl-tRNA(Phe) + AMP + diphosphate + H(+)</text>
        <dbReference type="Rhea" id="RHEA:19413"/>
        <dbReference type="Rhea" id="RHEA-COMP:9668"/>
        <dbReference type="Rhea" id="RHEA-COMP:9699"/>
        <dbReference type="ChEBI" id="CHEBI:15378"/>
        <dbReference type="ChEBI" id="CHEBI:30616"/>
        <dbReference type="ChEBI" id="CHEBI:33019"/>
        <dbReference type="ChEBI" id="CHEBI:58095"/>
        <dbReference type="ChEBI" id="CHEBI:78442"/>
        <dbReference type="ChEBI" id="CHEBI:78531"/>
        <dbReference type="ChEBI" id="CHEBI:456215"/>
        <dbReference type="EC" id="6.1.1.20"/>
    </reaction>
</comment>
<keyword evidence="10 15" id="KW-0460">Magnesium</keyword>
<dbReference type="InterPro" id="IPR036690">
    <property type="entry name" value="Fdx_antiC-bd_sf"/>
</dbReference>
<evidence type="ECO:0000256" key="4">
    <source>
        <dbReference type="ARBA" id="ARBA00022490"/>
    </source>
</evidence>
<accession>A0ABX7AU16</accession>
<comment type="subcellular location">
    <subcellularLocation>
        <location evidence="1 15">Cytoplasm</location>
    </subcellularLocation>
</comment>
<keyword evidence="21" id="KW-1185">Reference proteome</keyword>
<dbReference type="InterPro" id="IPR033714">
    <property type="entry name" value="tRNA_bind_bactPheRS"/>
</dbReference>
<keyword evidence="13 15" id="KW-0030">Aminoacyl-tRNA synthetase</keyword>
<reference evidence="20 21" key="1">
    <citation type="submission" date="2020-01" db="EMBL/GenBank/DDBJ databases">
        <authorList>
            <person name="Liu G."/>
            <person name="Liu B."/>
        </authorList>
    </citation>
    <scope>NUCLEOTIDE SEQUENCE [LARGE SCALE GENOMIC DNA]</scope>
    <source>
        <strain evidence="20 21">FJAT-51161</strain>
    </source>
</reference>
<evidence type="ECO:0000313" key="21">
    <source>
        <dbReference type="Proteomes" id="UP000596049"/>
    </source>
</evidence>
<dbReference type="InterPro" id="IPR012340">
    <property type="entry name" value="NA-bd_OB-fold"/>
</dbReference>
<keyword evidence="7 15" id="KW-0479">Metal-binding</keyword>
<dbReference type="NCBIfam" id="TIGR00472">
    <property type="entry name" value="pheT_bact"/>
    <property type="match status" value="1"/>
</dbReference>
<dbReference type="SUPFAM" id="SSF56037">
    <property type="entry name" value="PheT/TilS domain"/>
    <property type="match status" value="1"/>
</dbReference>
<organism evidence="20 21">
    <name type="scientific">Lysinibacillus agricola</name>
    <dbReference type="NCBI Taxonomy" id="2590012"/>
    <lineage>
        <taxon>Bacteria</taxon>
        <taxon>Bacillati</taxon>
        <taxon>Bacillota</taxon>
        <taxon>Bacilli</taxon>
        <taxon>Bacillales</taxon>
        <taxon>Bacillaceae</taxon>
        <taxon>Lysinibacillus</taxon>
    </lineage>
</organism>
<dbReference type="Gene3D" id="3.30.70.380">
    <property type="entry name" value="Ferrodoxin-fold anticodon-binding domain"/>
    <property type="match status" value="1"/>
</dbReference>
<dbReference type="InterPro" id="IPR004532">
    <property type="entry name" value="Phe-tRNA-ligase_IIc_bsu_bact"/>
</dbReference>
<proteinExistence type="inferred from homology"/>
<dbReference type="Gene3D" id="3.30.56.10">
    <property type="match status" value="2"/>
</dbReference>
<evidence type="ECO:0000256" key="15">
    <source>
        <dbReference type="HAMAP-Rule" id="MF_00283"/>
    </source>
</evidence>
<dbReference type="InterPro" id="IPR020825">
    <property type="entry name" value="Phe-tRNA_synthase-like_B3/B4"/>
</dbReference>
<dbReference type="GO" id="GO:0004826">
    <property type="term" value="F:phenylalanine-tRNA ligase activity"/>
    <property type="evidence" value="ECO:0007669"/>
    <property type="project" value="UniProtKB-EC"/>
</dbReference>
<keyword evidence="6 15" id="KW-0436">Ligase</keyword>
<protein>
    <recommendedName>
        <fullName evidence="15">Phenylalanine--tRNA ligase beta subunit</fullName>
        <ecNumber evidence="15">6.1.1.20</ecNumber>
    </recommendedName>
    <alternativeName>
        <fullName evidence="15">Phenylalanyl-tRNA synthetase beta subunit</fullName>
        <shortName evidence="15">PheRS</shortName>
    </alternativeName>
</protein>
<dbReference type="SUPFAM" id="SSF55681">
    <property type="entry name" value="Class II aaRS and biotin synthetases"/>
    <property type="match status" value="1"/>
</dbReference>
<keyword evidence="8 15" id="KW-0547">Nucleotide-binding</keyword>
<feature type="domain" description="B5" evidence="19">
    <location>
        <begin position="409"/>
        <end position="484"/>
    </location>
</feature>
<sequence length="805" mass="87708">MLVSLEWLKDYVSTQDLTPEELAEKITRSGIEVDAVIDRANAMDKVVVGYVVSKEKHPEADKLNICQVDVGEAEPQQIICGAPNVDAGQKVIVARPGAHLPGGIKIKKAKLRGHESNGMICSLQELGIEGKLVPKAYSEGIYVLPTDAEVGSDALAILGLRDTVLELGLTPNRSDALSMLGVAYEVGAILTEEVKYPEIAYSTSSEKAEDMLKLRVEDLQANPMYVAKVVKNVKIAESPMWLQNRLMAAGVRPHNNVVDVTNYILMEYGQPLHAFDYDSLATGEIVVRKATEGEKMTTLDDQERTLKATDLVITNGKEPVAIAGVMGGANSEVNDSTTTVVIESAYFDGLTVRQTSRHLGLRSDASARFEKGVDPNRVLPAAERAAALLAKLAGGEVLEGTCIVDELDKSPARVVVSPDFINERLGMKISLEEMLSILERLKFGVEAANGLLIVDAPTRRQDIKIEEDIVEEIARLYGYDEIPMTLPEGANQVGRLTPYQANRRVVRSYMEGAGLYQAVTYSLTSDALSQRFALKAEPVTRLLMPMSEDRSTLRQSLIPHLIEAAAYNVARKADNVALYEIGSVFLGQSEEGLPYEEEHVAAVVTGKWLDHAWQGEKKAVDFFVLKGIVEGVIGKLGLEDRISFVKAEVDGLHPGRTASILLDGEQVGIIGGLHPAEQKAWGVKDTYVMEMNLVTLLNATAKEAPLGYTPVPRFPAMSRDIALIMDRTTTAGEVIAAIRSAGVKLLKDVRVFDVYEGEKMEAGKKSVAFSLIYFDPERTLTDDEVVAAHNKVLKAIATIEGTEVR</sequence>
<keyword evidence="4 15" id="KW-0963">Cytoplasm</keyword>